<dbReference type="Gene3D" id="3.90.75.10">
    <property type="entry name" value="Homing Intron 3 (I-ppo) Encoded Endonuclease, Chain A"/>
    <property type="match status" value="1"/>
</dbReference>
<proteinExistence type="predicted"/>
<protein>
    <recommendedName>
        <fullName evidence="1">HNH nuclease domain-containing protein</fullName>
    </recommendedName>
</protein>
<dbReference type="EMBL" id="JACHJE010000013">
    <property type="protein sequence ID" value="MBB5128470.1"/>
    <property type="molecule type" value="Genomic_DNA"/>
</dbReference>
<sequence>MDTTPTAAARFAAKVNTAGPLSLYRGAPGPCHLWTGGARSKRPHDAGQFGEFYGAFHADGRTVRAHTYAYEQAHGPIPTGHEVDHKCRRRNCVAPAHLEAVDHRTNTLRSTGPTAANARKTHCHNGHPFDTANTYRRTDGARGCRACQRARTTTPTTERQAA</sequence>
<keyword evidence="3" id="KW-1185">Reference proteome</keyword>
<dbReference type="SUPFAM" id="SSF54060">
    <property type="entry name" value="His-Me finger endonucleases"/>
    <property type="match status" value="1"/>
</dbReference>
<name>A0A7W8BRW9_9ACTN</name>
<evidence type="ECO:0000313" key="3">
    <source>
        <dbReference type="Proteomes" id="UP000568022"/>
    </source>
</evidence>
<dbReference type="InterPro" id="IPR003615">
    <property type="entry name" value="HNH_nuc"/>
</dbReference>
<gene>
    <name evidence="2" type="ORF">FHS32_005245</name>
</gene>
<accession>A0A7W8BRW9</accession>
<organism evidence="2 3">
    <name type="scientific">Streptomyces griseoloalbus</name>
    <dbReference type="NCBI Taxonomy" id="67303"/>
    <lineage>
        <taxon>Bacteria</taxon>
        <taxon>Bacillati</taxon>
        <taxon>Actinomycetota</taxon>
        <taxon>Actinomycetes</taxon>
        <taxon>Kitasatosporales</taxon>
        <taxon>Streptomycetaceae</taxon>
        <taxon>Streptomyces</taxon>
    </lineage>
</organism>
<evidence type="ECO:0000259" key="1">
    <source>
        <dbReference type="Pfam" id="PF13392"/>
    </source>
</evidence>
<dbReference type="AlphaFoldDB" id="A0A7W8BRW9"/>
<dbReference type="Pfam" id="PF13392">
    <property type="entry name" value="HNH_3"/>
    <property type="match status" value="1"/>
</dbReference>
<dbReference type="Proteomes" id="UP000568022">
    <property type="component" value="Unassembled WGS sequence"/>
</dbReference>
<dbReference type="GO" id="GO:0004519">
    <property type="term" value="F:endonuclease activity"/>
    <property type="evidence" value="ECO:0007669"/>
    <property type="project" value="InterPro"/>
</dbReference>
<feature type="domain" description="HNH nuclease" evidence="1">
    <location>
        <begin position="64"/>
        <end position="107"/>
    </location>
</feature>
<reference evidence="2 3" key="1">
    <citation type="submission" date="2020-08" db="EMBL/GenBank/DDBJ databases">
        <title>Genomic Encyclopedia of Type Strains, Phase III (KMG-III): the genomes of soil and plant-associated and newly described type strains.</title>
        <authorList>
            <person name="Whitman W."/>
        </authorList>
    </citation>
    <scope>NUCLEOTIDE SEQUENCE [LARGE SCALE GENOMIC DNA]</scope>
    <source>
        <strain evidence="2 3">CECT 3226</strain>
    </source>
</reference>
<dbReference type="InterPro" id="IPR044925">
    <property type="entry name" value="His-Me_finger_sf"/>
</dbReference>
<evidence type="ECO:0000313" key="2">
    <source>
        <dbReference type="EMBL" id="MBB5128470.1"/>
    </source>
</evidence>
<comment type="caution">
    <text evidence="2">The sequence shown here is derived from an EMBL/GenBank/DDBJ whole genome shotgun (WGS) entry which is preliminary data.</text>
</comment>
<dbReference type="InterPro" id="IPR044930">
    <property type="entry name" value="Homing_endonuclease_His-Me"/>
</dbReference>